<evidence type="ECO:0000256" key="1">
    <source>
        <dbReference type="ARBA" id="ARBA00022737"/>
    </source>
</evidence>
<comment type="caution">
    <text evidence="5">The sequence shown here is derived from an EMBL/GenBank/DDBJ whole genome shotgun (WGS) entry which is preliminary data.</text>
</comment>
<feature type="domain" description="CBS" evidence="4">
    <location>
        <begin position="240"/>
        <end position="292"/>
    </location>
</feature>
<keyword evidence="1" id="KW-0677">Repeat</keyword>
<keyword evidence="3" id="KW-0129">CBS domain</keyword>
<dbReference type="RefSeq" id="WP_230741776.1">
    <property type="nucleotide sequence ID" value="NZ_PGCK01000005.1"/>
</dbReference>
<dbReference type="PIRSF" id="PIRSF005063">
    <property type="entry name" value="UCP005063_CBS_MJ1232"/>
    <property type="match status" value="1"/>
</dbReference>
<evidence type="ECO:0000313" key="5">
    <source>
        <dbReference type="EMBL" id="MCD1294942.1"/>
    </source>
</evidence>
<dbReference type="Proteomes" id="UP001320159">
    <property type="component" value="Unassembled WGS sequence"/>
</dbReference>
<dbReference type="InterPro" id="IPR036388">
    <property type="entry name" value="WH-like_DNA-bd_sf"/>
</dbReference>
<keyword evidence="2" id="KW-0028">Amino-acid biosynthesis</keyword>
<reference evidence="5 6" key="1">
    <citation type="submission" date="2017-11" db="EMBL/GenBank/DDBJ databases">
        <title>Isolation and Characterization of Family Methanocellaceae Species from Potential Methane Hydrate Area Offshore Southwestern Taiwan.</title>
        <authorList>
            <person name="Zhang W.-L."/>
            <person name="Chen W.-C."/>
            <person name="Lai M.-C."/>
            <person name="Chen S.-C."/>
        </authorList>
    </citation>
    <scope>NUCLEOTIDE SEQUENCE [LARGE SCALE GENOMIC DNA]</scope>
    <source>
        <strain evidence="5 6">CWC-04</strain>
    </source>
</reference>
<dbReference type="Gene3D" id="1.10.10.10">
    <property type="entry name" value="Winged helix-like DNA-binding domain superfamily/Winged helix DNA-binding domain"/>
    <property type="match status" value="1"/>
</dbReference>
<protein>
    <recommendedName>
        <fullName evidence="4">CBS domain-containing protein</fullName>
    </recommendedName>
</protein>
<dbReference type="InterPro" id="IPR016436">
    <property type="entry name" value="UCP005063_CBS"/>
</dbReference>
<dbReference type="Pfam" id="PF00571">
    <property type="entry name" value="CBS"/>
    <property type="match status" value="2"/>
</dbReference>
<dbReference type="GO" id="GO:0003677">
    <property type="term" value="F:DNA binding"/>
    <property type="evidence" value="ECO:0007669"/>
    <property type="project" value="InterPro"/>
</dbReference>
<proteinExistence type="predicted"/>
<dbReference type="SMART" id="SM00116">
    <property type="entry name" value="CBS"/>
    <property type="match status" value="2"/>
</dbReference>
<dbReference type="PANTHER" id="PTHR48108">
    <property type="entry name" value="CBS DOMAIN-CONTAINING PROTEIN CBSX2, CHLOROPLASTIC"/>
    <property type="match status" value="1"/>
</dbReference>
<dbReference type="SUPFAM" id="SSF54631">
    <property type="entry name" value="CBS-domain pair"/>
    <property type="match status" value="1"/>
</dbReference>
<accession>A0AAP2W663</accession>
<organism evidence="5 6">
    <name type="scientific">Methanooceanicella nereidis</name>
    <dbReference type="NCBI Taxonomy" id="2052831"/>
    <lineage>
        <taxon>Archaea</taxon>
        <taxon>Methanobacteriati</taxon>
        <taxon>Methanobacteriota</taxon>
        <taxon>Stenosarchaea group</taxon>
        <taxon>Methanomicrobia</taxon>
        <taxon>Methanocellales</taxon>
        <taxon>Methanocellaceae</taxon>
        <taxon>Methanooceanicella</taxon>
    </lineage>
</organism>
<name>A0AAP2W663_9EURY</name>
<dbReference type="EMBL" id="PGCK01000005">
    <property type="protein sequence ID" value="MCD1294942.1"/>
    <property type="molecule type" value="Genomic_DNA"/>
</dbReference>
<dbReference type="InterPro" id="IPR005104">
    <property type="entry name" value="WHTH_HrcA_DNA-bd"/>
</dbReference>
<keyword evidence="6" id="KW-1185">Reference proteome</keyword>
<dbReference type="InterPro" id="IPR046342">
    <property type="entry name" value="CBS_dom_sf"/>
</dbReference>
<gene>
    <name evidence="5" type="ORF">CUJ83_08020</name>
</gene>
<sequence length="292" mass="32039">MVELTVIQREILTSLINLFREKGRAIKGEEISERIDRNPGTVRNQMQSLKALGLVEGVPGPKGGYKATSSAYQALNLTAMDREADVAILRNGERVANATVAEIDLNTVRHPDMCRASLKIIGDIRAFDIGDSIQIGPTPVNKLVIRGDVVGRDDINSVILCSITEMISIPKKPVRDYINHRLITIPITATMKESLIILAKNNIHGAPVEEDGKISGIITYTDIGRALSAERGSASVGEYMTRNVVSIDTDRPMYEAVTLMNQNKIGRLLVTENGKPKGMITRMDVISRLTTY</sequence>
<evidence type="ECO:0000259" key="4">
    <source>
        <dbReference type="PROSITE" id="PS51371"/>
    </source>
</evidence>
<dbReference type="Gene3D" id="3.10.580.10">
    <property type="entry name" value="CBS-domain"/>
    <property type="match status" value="1"/>
</dbReference>
<dbReference type="PROSITE" id="PS51371">
    <property type="entry name" value="CBS"/>
    <property type="match status" value="2"/>
</dbReference>
<dbReference type="GO" id="GO:0009086">
    <property type="term" value="P:methionine biosynthetic process"/>
    <property type="evidence" value="ECO:0007669"/>
    <property type="project" value="UniProtKB-KW"/>
</dbReference>
<dbReference type="PANTHER" id="PTHR48108:SF23">
    <property type="entry name" value="CBS DOMAIN-CONTAINING PROTEIN"/>
    <property type="match status" value="1"/>
</dbReference>
<dbReference type="AlphaFoldDB" id="A0AAP2W663"/>
<evidence type="ECO:0000256" key="3">
    <source>
        <dbReference type="PROSITE-ProRule" id="PRU00703"/>
    </source>
</evidence>
<evidence type="ECO:0000313" key="6">
    <source>
        <dbReference type="Proteomes" id="UP001320159"/>
    </source>
</evidence>
<feature type="domain" description="CBS" evidence="4">
    <location>
        <begin position="178"/>
        <end position="235"/>
    </location>
</feature>
<evidence type="ECO:0000256" key="2">
    <source>
        <dbReference type="ARBA" id="ARBA00023167"/>
    </source>
</evidence>
<dbReference type="InterPro" id="IPR036390">
    <property type="entry name" value="WH_DNA-bd_sf"/>
</dbReference>
<dbReference type="SUPFAM" id="SSF46785">
    <property type="entry name" value="Winged helix' DNA-binding domain"/>
    <property type="match status" value="1"/>
</dbReference>
<keyword evidence="2" id="KW-0486">Methionine biosynthesis</keyword>
<dbReference type="Pfam" id="PF03444">
    <property type="entry name" value="WHD_HrcA"/>
    <property type="match status" value="1"/>
</dbReference>
<dbReference type="InterPro" id="IPR051462">
    <property type="entry name" value="CBS_domain-containing"/>
</dbReference>
<dbReference type="InterPro" id="IPR000644">
    <property type="entry name" value="CBS_dom"/>
</dbReference>
<dbReference type="GO" id="GO:0006355">
    <property type="term" value="P:regulation of DNA-templated transcription"/>
    <property type="evidence" value="ECO:0007669"/>
    <property type="project" value="InterPro"/>
</dbReference>